<name>A0A6L2NBG4_TANCI</name>
<feature type="compositionally biased region" description="Low complexity" evidence="3">
    <location>
        <begin position="1037"/>
        <end position="1047"/>
    </location>
</feature>
<keyword evidence="1" id="KW-0863">Zinc-finger</keyword>
<feature type="coiled-coil region" evidence="2">
    <location>
        <begin position="1682"/>
        <end position="1714"/>
    </location>
</feature>
<feature type="region of interest" description="Disordered" evidence="3">
    <location>
        <begin position="1001"/>
        <end position="1065"/>
    </location>
</feature>
<feature type="compositionally biased region" description="Basic and acidic residues" evidence="3">
    <location>
        <begin position="719"/>
        <end position="731"/>
    </location>
</feature>
<dbReference type="GO" id="GO:0003676">
    <property type="term" value="F:nucleic acid binding"/>
    <property type="evidence" value="ECO:0007669"/>
    <property type="project" value="InterPro"/>
</dbReference>
<feature type="compositionally biased region" description="Basic and acidic residues" evidence="3">
    <location>
        <begin position="1595"/>
        <end position="1609"/>
    </location>
</feature>
<accession>A0A6L2NBG4</accession>
<evidence type="ECO:0000313" key="5">
    <source>
        <dbReference type="EMBL" id="GEU81894.1"/>
    </source>
</evidence>
<dbReference type="InterPro" id="IPR001878">
    <property type="entry name" value="Znf_CCHC"/>
</dbReference>
<keyword evidence="1" id="KW-0479">Metal-binding</keyword>
<feature type="compositionally biased region" description="Basic and acidic residues" evidence="3">
    <location>
        <begin position="1023"/>
        <end position="1036"/>
    </location>
</feature>
<dbReference type="InterPro" id="IPR039537">
    <property type="entry name" value="Retrotran_Ty1/copia-like"/>
</dbReference>
<dbReference type="PROSITE" id="PS50158">
    <property type="entry name" value="ZF_CCHC"/>
    <property type="match status" value="1"/>
</dbReference>
<evidence type="ECO:0000259" key="4">
    <source>
        <dbReference type="PROSITE" id="PS50158"/>
    </source>
</evidence>
<feature type="coiled-coil region" evidence="2">
    <location>
        <begin position="2540"/>
        <end position="2567"/>
    </location>
</feature>
<feature type="region of interest" description="Disordered" evidence="3">
    <location>
        <begin position="694"/>
        <end position="776"/>
    </location>
</feature>
<dbReference type="Pfam" id="PF25597">
    <property type="entry name" value="SH3_retrovirus"/>
    <property type="match status" value="1"/>
</dbReference>
<dbReference type="InterPro" id="IPR057670">
    <property type="entry name" value="SH3_retrovirus"/>
</dbReference>
<evidence type="ECO:0000256" key="1">
    <source>
        <dbReference type="PROSITE-ProRule" id="PRU00047"/>
    </source>
</evidence>
<dbReference type="SUPFAM" id="SSF57756">
    <property type="entry name" value="Retrovirus zinc finger-like domains"/>
    <property type="match status" value="1"/>
</dbReference>
<sequence length="2655" mass="303750">MTTLADKAILLGADNRPPMLEKDMYDSWKSRMELYMMNRQHGRMILESIENAIQADCDVKATNIILQGLSPEQLWERIQLLMQGTSLTKQERECKLYDEFDKFAYKKEESLREFYLRFSLLLNDMNIYNMKLKQFQVNTKFLNTLPPEWSKFVTDVKLVRDLHTKNVDQLHAYLGQHEFHANESSQYKSHAQSSTPFSITYPSNDFQSSVHHNVYNPSSSIPQVEYAPSVHQQSNFSQPDSGLIVLVFSKGDDPIDAINHMMSFLTALVTSWYHPTNNQLRNSSNPRQQATINNERVTVQPIQGRQKNFAVGTSRPYTSRQSGNNSGKQRTVVCYNCKGEGHMSKQCTKPKRKRDEAWFKDKYVITNNTAYQVDDLDAYDSDCDKINSAKIALMTNLSYYGSDNLVEVHNSNNVTNNVLNQDVQAMLISEQSNIMNQTMDITIDQQVALDEALVPHASRLRIRKSNFRLRSYITSKESTLQLELWATAVVYHHSIRFKMENKKRIVNLEYFWEMLHICPRLPGQTFDELPFEEEILAFCRFLRHSGEIRKLTDVNIHKLHQPMRSFAAIINKYLSGISTGYDSLRLSQAQILWGMYHKKNVNFAYLLWEDFVYQVEHKDAKKSNEIYYLGFIKVIIHYFMTKDPSIPRRNKELHLPRLKQVSGRLRVVPTLQSLLQMLQAQDSRLQQKANNLLSLPKQKDDDDQDDNDDDQNTDNDGDEFLHPKLFIHEEEAKDDESFDPIVQPPKNSDDKGNDDASLGLNVGSEEGQDAEDDDEEMYRDVNINLEGRDVQMTDVHTTQEFEDTHVTLTPVNPNGQQQSSSVSSQFVTSMLNPSLDAGMDSLFEIIPWVDVQASTIVAPLTLTAPTLPPPFIPTISEVPQVPTPPTTTPSTFLQDLPNFGSLFIFDHHLKTLEANFSEFMQTNQFAGVVSSIPWIVKRYMDQWMNEAVKKILIEKIERNKSIHRSDKQRNLYKALVDVYESDKIILDTYGDTVMLKRHRDDADKDEEPFAGSDRGSKRRRKGKEPESTCAPKEKATKTTGKSTQGSKYHQKTASAADDQPIPEASQHPECIQPWISELAKQADSRSSFNELIDTPVDFSTFLMNRLKVYTLTLELLADYGHIKWIEDLVPRTMWIQESVSYDKYALWGISYWGRKCQQFYGFTVNGESARDVYSKRRIIAVTKLQIVEWHNYRHLDWITVRKMTNLTVEERFAFNVPLRMFTRSIVIQRRVEDLQLGVESYQKKLNLTKPYTYRFDLKYKEAYIAYSNPRGFIYQNKDKQNRLMRIDELHKFSDGTLNDVRTALDDHIKGIQMKYLPQAIWRKSDKERAATMIQVIDKQLKTRRIMRSQEKFAGHLKMEVKLELLKEKLSQEDVNQKLLRSLSPEWNTHVVVWRNKANLSLGKIQDYALSDVIENRNSFVPVTQTTTAEGGAIFTTISSPVTAEENIKKKNDVKARKIRFGGNKATKKTQKTLLKQIYKNFSALSIESLDSIFNRLQKIRNKPDLDTISIDDLYNNFKIVEQEVKVTVSSNSSSQNMAFVSSPSTNSTNEVYTAYRVSTASTQVSTASFQTSSANLSDATVYAFLANQSNGPRNQDSRNKNQDSSRRIVHVEKPPPKAMVAIDGVGFDWSFMAEDEVPTNMALMAFLDYVGLASVEEQLIFYKNNETTLCENIVVLTKDMSIKDLEINVLKSKLEKIKQEKEGIQLKIEKYDNASKSLKKLLGSQITNKSKNGLGFQSYNVVPPPTTLLYNTGRCPPLKTDLSYSGLEEFKQPQFESYRPKSCEIESKNASEDTPTKLKKYPDALLVKDRVSDNKDCSVESHVVEEKKTVVPTITKVEANCNYHQRKRVVAGNNYTRVHYNNSTRKTHPSAHRNMAPRAVLMKTGLRPLNTARPVNIAHPKTTVYSARLMLHFSKSAQSIVKRPYQQRTTLTNKSFSQKVNTARGKFYTTMLKAVNTARPKAVNTARISPTVVNAVRTNKVNAIKASACWVWRPTKPNGASITLKRHNYIDISRNLMEDMLPLGEEQMVAKLLMCDRKNNVLFTDTECLVLSLNCKLPNESQILLKVPRKNNMYNVDMKNIVPKQSLTCLVAKATLDESMLWHRGLGHINFKNINKLVKDKANGVAERRNKTLIEAARTMLADSKLPTTFWTEAVNTGCYVQNRALVVKPHNKTLYELLRGRTHALSFTRPFGCHFTILNTLDHLDKFDEKADEGYFVRYSINSKAFRVYNIRTRRVEENLHIEFLENKHIVVGTKDIISADVKSASTPVDIKKTLVKEADGDDVDVHLYRSMIRSLMYFTTSRPHIIDSPFELVAYTDSDYAGASLDRKSKTRGCQFLGSRLISWQCKKQTVVATSTIEAEYVVAASCCGQFWETATTSTVDNEEMEISATIKGKVKGNGNVNKTQSIPHDSPLPRVHTLRSDEGRMKHNELMDLVTKLSDRVVALEIDLKQTKKVYGAAYTKLIMKGRYDQDMEFNLNFNIAKEVFTAEKEVSTAEPVSTAGVAVTTASVNISPARPTRRVSTTYDITMVETSVYIRRSTSKNRALRLQEELDEEERQRMSEIDKAVPEFAAGSSKRGAKEKLNQGSSKRQKTGESSELGEVPKDKDANELSQEELQQIMMIMLGAKLLVEQDNEMSREHLRKIFMQVERPRR</sequence>
<dbReference type="InterPro" id="IPR025724">
    <property type="entry name" value="GAG-pre-integrase_dom"/>
</dbReference>
<dbReference type="SUPFAM" id="SSF53098">
    <property type="entry name" value="Ribonuclease H-like"/>
    <property type="match status" value="1"/>
</dbReference>
<keyword evidence="1" id="KW-0862">Zinc</keyword>
<dbReference type="EMBL" id="BKCJ010008375">
    <property type="protein sequence ID" value="GEU81894.1"/>
    <property type="molecule type" value="Genomic_DNA"/>
</dbReference>
<dbReference type="InterPro" id="IPR036397">
    <property type="entry name" value="RNaseH_sf"/>
</dbReference>
<feature type="compositionally biased region" description="Acidic residues" evidence="3">
    <location>
        <begin position="701"/>
        <end position="718"/>
    </location>
</feature>
<feature type="region of interest" description="Disordered" evidence="3">
    <location>
        <begin position="2569"/>
        <end position="2615"/>
    </location>
</feature>
<feature type="region of interest" description="Disordered" evidence="3">
    <location>
        <begin position="1588"/>
        <end position="1609"/>
    </location>
</feature>
<evidence type="ECO:0000256" key="3">
    <source>
        <dbReference type="SAM" id="MobiDB-lite"/>
    </source>
</evidence>
<protein>
    <submittedName>
        <fullName evidence="5">Ribonuclease H-like domain-containing protein</fullName>
    </submittedName>
</protein>
<evidence type="ECO:0000256" key="2">
    <source>
        <dbReference type="SAM" id="Coils"/>
    </source>
</evidence>
<dbReference type="Gene3D" id="4.10.60.10">
    <property type="entry name" value="Zinc finger, CCHC-type"/>
    <property type="match status" value="1"/>
</dbReference>
<feature type="compositionally biased region" description="Acidic residues" evidence="3">
    <location>
        <begin position="766"/>
        <end position="776"/>
    </location>
</feature>
<dbReference type="InterPro" id="IPR012337">
    <property type="entry name" value="RNaseH-like_sf"/>
</dbReference>
<dbReference type="Gene3D" id="3.30.420.10">
    <property type="entry name" value="Ribonuclease H-like superfamily/Ribonuclease H"/>
    <property type="match status" value="1"/>
</dbReference>
<reference evidence="5" key="1">
    <citation type="journal article" date="2019" name="Sci. Rep.">
        <title>Draft genome of Tanacetum cinerariifolium, the natural source of mosquito coil.</title>
        <authorList>
            <person name="Yamashiro T."/>
            <person name="Shiraishi A."/>
            <person name="Satake H."/>
            <person name="Nakayama K."/>
        </authorList>
    </citation>
    <scope>NUCLEOTIDE SEQUENCE</scope>
</reference>
<dbReference type="CDD" id="cd09272">
    <property type="entry name" value="RNase_HI_RT_Ty1"/>
    <property type="match status" value="1"/>
</dbReference>
<dbReference type="PANTHER" id="PTHR42648">
    <property type="entry name" value="TRANSPOSASE, PUTATIVE-RELATED"/>
    <property type="match status" value="1"/>
</dbReference>
<keyword evidence="2" id="KW-0175">Coiled coil</keyword>
<comment type="caution">
    <text evidence="5">The sequence shown here is derived from an EMBL/GenBank/DDBJ whole genome shotgun (WGS) entry which is preliminary data.</text>
</comment>
<dbReference type="GO" id="GO:0008270">
    <property type="term" value="F:zinc ion binding"/>
    <property type="evidence" value="ECO:0007669"/>
    <property type="project" value="UniProtKB-KW"/>
</dbReference>
<dbReference type="InterPro" id="IPR036875">
    <property type="entry name" value="Znf_CCHC_sf"/>
</dbReference>
<proteinExistence type="predicted"/>
<dbReference type="SMART" id="SM00343">
    <property type="entry name" value="ZnF_C2HC"/>
    <property type="match status" value="1"/>
</dbReference>
<dbReference type="PANTHER" id="PTHR42648:SF32">
    <property type="entry name" value="RIBONUCLEASE H-LIKE DOMAIN, GAG-PRE-INTEGRASE DOMAIN PROTEIN-RELATED"/>
    <property type="match status" value="1"/>
</dbReference>
<gene>
    <name evidence="5" type="ORF">Tci_053872</name>
</gene>
<dbReference type="Pfam" id="PF13976">
    <property type="entry name" value="gag_pre-integrs"/>
    <property type="match status" value="1"/>
</dbReference>
<feature type="domain" description="CCHC-type" evidence="4">
    <location>
        <begin position="334"/>
        <end position="349"/>
    </location>
</feature>
<dbReference type="Pfam" id="PF00098">
    <property type="entry name" value="zf-CCHC"/>
    <property type="match status" value="1"/>
</dbReference>
<organism evidence="5">
    <name type="scientific">Tanacetum cinerariifolium</name>
    <name type="common">Dalmatian daisy</name>
    <name type="synonym">Chrysanthemum cinerariifolium</name>
    <dbReference type="NCBI Taxonomy" id="118510"/>
    <lineage>
        <taxon>Eukaryota</taxon>
        <taxon>Viridiplantae</taxon>
        <taxon>Streptophyta</taxon>
        <taxon>Embryophyta</taxon>
        <taxon>Tracheophyta</taxon>
        <taxon>Spermatophyta</taxon>
        <taxon>Magnoliopsida</taxon>
        <taxon>eudicotyledons</taxon>
        <taxon>Gunneridae</taxon>
        <taxon>Pentapetalae</taxon>
        <taxon>asterids</taxon>
        <taxon>campanulids</taxon>
        <taxon>Asterales</taxon>
        <taxon>Asteraceae</taxon>
        <taxon>Asteroideae</taxon>
        <taxon>Anthemideae</taxon>
        <taxon>Anthemidinae</taxon>
        <taxon>Tanacetum</taxon>
    </lineage>
</organism>